<evidence type="ECO:0000313" key="3">
    <source>
        <dbReference type="Proteomes" id="UP001054902"/>
    </source>
</evidence>
<feature type="region of interest" description="Disordered" evidence="1">
    <location>
        <begin position="123"/>
        <end position="145"/>
    </location>
</feature>
<reference evidence="2 3" key="1">
    <citation type="journal article" date="2021" name="Sci. Rep.">
        <title>The genome of the diatom Chaetoceros tenuissimus carries an ancient integrated fragment of an extant virus.</title>
        <authorList>
            <person name="Hongo Y."/>
            <person name="Kimura K."/>
            <person name="Takaki Y."/>
            <person name="Yoshida Y."/>
            <person name="Baba S."/>
            <person name="Kobayashi G."/>
            <person name="Nagasaki K."/>
            <person name="Hano T."/>
            <person name="Tomaru Y."/>
        </authorList>
    </citation>
    <scope>NUCLEOTIDE SEQUENCE [LARGE SCALE GENOMIC DNA]</scope>
    <source>
        <strain evidence="2 3">NIES-3715</strain>
    </source>
</reference>
<dbReference type="Proteomes" id="UP001054902">
    <property type="component" value="Unassembled WGS sequence"/>
</dbReference>
<comment type="caution">
    <text evidence="2">The sequence shown here is derived from an EMBL/GenBank/DDBJ whole genome shotgun (WGS) entry which is preliminary data.</text>
</comment>
<evidence type="ECO:0000313" key="2">
    <source>
        <dbReference type="EMBL" id="GFH60549.1"/>
    </source>
</evidence>
<feature type="compositionally biased region" description="Pro residues" evidence="1">
    <location>
        <begin position="123"/>
        <end position="139"/>
    </location>
</feature>
<keyword evidence="3" id="KW-1185">Reference proteome</keyword>
<sequence length="239" mass="26159">MYEFFVRSYLHYGDINNGGLRKAVLGIPEGLYSHAIDKSGMSFNYRGNHAYLLSCTTNGDRSALNSCSFENAGDGLYLVENALMTVTWASVFVAGAGTSQMMSLLGYGVGMLDLCNETTLPPSPMTNPTKAPIPSPSPVSNPTTSSNCIDSPLKMLLNKRQRGCWWVTQKTSIRCTKKGVASHCALTCTSQLSDCNIDSTKKFFLPNGKRKSCIWVAKKKGKRCKRVSIKETYRSTCSS</sequence>
<accession>A0AAD3D9Z0</accession>
<dbReference type="AlphaFoldDB" id="A0AAD3D9Z0"/>
<proteinExistence type="predicted"/>
<evidence type="ECO:0000256" key="1">
    <source>
        <dbReference type="SAM" id="MobiDB-lite"/>
    </source>
</evidence>
<organism evidence="2 3">
    <name type="scientific">Chaetoceros tenuissimus</name>
    <dbReference type="NCBI Taxonomy" id="426638"/>
    <lineage>
        <taxon>Eukaryota</taxon>
        <taxon>Sar</taxon>
        <taxon>Stramenopiles</taxon>
        <taxon>Ochrophyta</taxon>
        <taxon>Bacillariophyta</taxon>
        <taxon>Coscinodiscophyceae</taxon>
        <taxon>Chaetocerotophycidae</taxon>
        <taxon>Chaetocerotales</taxon>
        <taxon>Chaetocerotaceae</taxon>
        <taxon>Chaetoceros</taxon>
    </lineage>
</organism>
<name>A0AAD3D9Z0_9STRA</name>
<protein>
    <submittedName>
        <fullName evidence="2">Uncharacterized protein</fullName>
    </submittedName>
</protein>
<gene>
    <name evidence="2" type="ORF">CTEN210_17025</name>
</gene>
<dbReference type="EMBL" id="BLLK01000069">
    <property type="protein sequence ID" value="GFH60549.1"/>
    <property type="molecule type" value="Genomic_DNA"/>
</dbReference>